<sequence length="20" mass="2113">MTNCKGLISLAPRDGLEPPT</sequence>
<reference evidence="2" key="1">
    <citation type="submission" date="2016-04" db="EMBL/GenBank/DDBJ databases">
        <authorList>
            <person name="Evans L.H."/>
            <person name="Alamgir A."/>
            <person name="Owens N."/>
            <person name="Weber N.D."/>
            <person name="Virtaneva K."/>
            <person name="Barbian K."/>
            <person name="Babar A."/>
            <person name="Rosenke K."/>
        </authorList>
    </citation>
    <scope>NUCLEOTIDE SEQUENCE</scope>
    <source>
        <strain evidence="2">92-2</strain>
    </source>
</reference>
<evidence type="ECO:0000313" key="2">
    <source>
        <dbReference type="EMBL" id="SBW07470.1"/>
    </source>
</evidence>
<organism evidence="2">
    <name type="scientific">uncultured Desulfovibrio sp</name>
    <dbReference type="NCBI Taxonomy" id="167968"/>
    <lineage>
        <taxon>Bacteria</taxon>
        <taxon>Pseudomonadati</taxon>
        <taxon>Thermodesulfobacteriota</taxon>
        <taxon>Desulfovibrionia</taxon>
        <taxon>Desulfovibrionales</taxon>
        <taxon>Desulfovibrionaceae</taxon>
        <taxon>Desulfovibrio</taxon>
        <taxon>environmental samples</taxon>
    </lineage>
</organism>
<gene>
    <name evidence="2" type="ORF">KM92DES2_12339</name>
</gene>
<name>A0A212K6Y7_9BACT</name>
<accession>A0A212K6Y7</accession>
<protein>
    <submittedName>
        <fullName evidence="2">Uncharacterized protein</fullName>
    </submittedName>
</protein>
<dbReference type="AlphaFoldDB" id="A0A212K6Y7"/>
<dbReference type="EMBL" id="FLUP01000001">
    <property type="protein sequence ID" value="SBW07470.1"/>
    <property type="molecule type" value="Genomic_DNA"/>
</dbReference>
<evidence type="ECO:0000256" key="1">
    <source>
        <dbReference type="SAM" id="MobiDB-lite"/>
    </source>
</evidence>
<proteinExistence type="predicted"/>
<feature type="region of interest" description="Disordered" evidence="1">
    <location>
        <begin position="1"/>
        <end position="20"/>
    </location>
</feature>